<dbReference type="AlphaFoldDB" id="A0A514LIW9"/>
<dbReference type="PROSITE" id="PS50043">
    <property type="entry name" value="HTH_LUXR_2"/>
    <property type="match status" value="1"/>
</dbReference>
<name>A0A514LIW9_9BACI</name>
<keyword evidence="1" id="KW-0805">Transcription regulation</keyword>
<sequence>MLLFKKNSQIGGSAVKVCLTFYDNTEEQQRLADLYEWHKDMYFDTEQKRIILEHDQIHVMRKKESLEELEERPLHKYVALVNPGDRQLLEKVLNAGVSHVIAGTHSIPKLAHQIKNRTSSSAYIDPKLNMDFLKVIDKVFTRKTKTGAQSDLKLDVVKASLTLSSAECRVLQGILDGCSNLKIADNTYLANSTVNNHVSKIIKKIHAKDRTHTVKRAIELGWIKGPSSHELGSLAGLQRMVH</sequence>
<keyword evidence="2" id="KW-0238">DNA-binding</keyword>
<keyword evidence="6" id="KW-1185">Reference proteome</keyword>
<evidence type="ECO:0000313" key="5">
    <source>
        <dbReference type="EMBL" id="QDI91792.1"/>
    </source>
</evidence>
<proteinExistence type="predicted"/>
<evidence type="ECO:0000313" key="6">
    <source>
        <dbReference type="Proteomes" id="UP000319756"/>
    </source>
</evidence>
<organism evidence="5 6">
    <name type="scientific">Salicibibacter halophilus</name>
    <dbReference type="NCBI Taxonomy" id="2502791"/>
    <lineage>
        <taxon>Bacteria</taxon>
        <taxon>Bacillati</taxon>
        <taxon>Bacillota</taxon>
        <taxon>Bacilli</taxon>
        <taxon>Bacillales</taxon>
        <taxon>Bacillaceae</taxon>
        <taxon>Salicibibacter</taxon>
    </lineage>
</organism>
<accession>A0A514LIW9</accession>
<dbReference type="Gene3D" id="3.40.50.2300">
    <property type="match status" value="1"/>
</dbReference>
<feature type="domain" description="HTH luxR-type" evidence="4">
    <location>
        <begin position="156"/>
        <end position="221"/>
    </location>
</feature>
<dbReference type="SMART" id="SM00421">
    <property type="entry name" value="HTH_LUXR"/>
    <property type="match status" value="1"/>
</dbReference>
<protein>
    <submittedName>
        <fullName evidence="5">Response regulator transcription factor</fullName>
    </submittedName>
</protein>
<dbReference type="EMBL" id="CP035485">
    <property type="protein sequence ID" value="QDI91792.1"/>
    <property type="molecule type" value="Genomic_DNA"/>
</dbReference>
<dbReference type="KEGG" id="sale:EPH95_11910"/>
<gene>
    <name evidence="5" type="ORF">EPH95_11910</name>
</gene>
<dbReference type="Pfam" id="PF00196">
    <property type="entry name" value="GerE"/>
    <property type="match status" value="1"/>
</dbReference>
<evidence type="ECO:0000256" key="1">
    <source>
        <dbReference type="ARBA" id="ARBA00023015"/>
    </source>
</evidence>
<dbReference type="GO" id="GO:0006355">
    <property type="term" value="P:regulation of DNA-templated transcription"/>
    <property type="evidence" value="ECO:0007669"/>
    <property type="project" value="InterPro"/>
</dbReference>
<dbReference type="InterPro" id="IPR000792">
    <property type="entry name" value="Tscrpt_reg_LuxR_C"/>
</dbReference>
<dbReference type="PANTHER" id="PTHR44688:SF16">
    <property type="entry name" value="DNA-BINDING TRANSCRIPTIONAL ACTIVATOR DEVR_DOSR"/>
    <property type="match status" value="1"/>
</dbReference>
<keyword evidence="3" id="KW-0804">Transcription</keyword>
<dbReference type="CDD" id="cd06170">
    <property type="entry name" value="LuxR_C_like"/>
    <property type="match status" value="1"/>
</dbReference>
<evidence type="ECO:0000256" key="2">
    <source>
        <dbReference type="ARBA" id="ARBA00023125"/>
    </source>
</evidence>
<dbReference type="SUPFAM" id="SSF46894">
    <property type="entry name" value="C-terminal effector domain of the bipartite response regulators"/>
    <property type="match status" value="1"/>
</dbReference>
<reference evidence="6" key="1">
    <citation type="submission" date="2019-01" db="EMBL/GenBank/DDBJ databases">
        <title>Genomic analysis of Salicibibacter sp. NKC3-5.</title>
        <authorList>
            <person name="Oh Y.J."/>
        </authorList>
    </citation>
    <scope>NUCLEOTIDE SEQUENCE [LARGE SCALE GENOMIC DNA]</scope>
    <source>
        <strain evidence="6">NKC3-5</strain>
    </source>
</reference>
<dbReference type="InterPro" id="IPR016032">
    <property type="entry name" value="Sig_transdc_resp-reg_C-effctor"/>
</dbReference>
<dbReference type="PRINTS" id="PR00038">
    <property type="entry name" value="HTHLUXR"/>
</dbReference>
<evidence type="ECO:0000256" key="3">
    <source>
        <dbReference type="ARBA" id="ARBA00023163"/>
    </source>
</evidence>
<evidence type="ECO:0000259" key="4">
    <source>
        <dbReference type="PROSITE" id="PS50043"/>
    </source>
</evidence>
<dbReference type="GO" id="GO:0003677">
    <property type="term" value="F:DNA binding"/>
    <property type="evidence" value="ECO:0007669"/>
    <property type="project" value="UniProtKB-KW"/>
</dbReference>
<dbReference type="Proteomes" id="UP000319756">
    <property type="component" value="Chromosome"/>
</dbReference>
<dbReference type="PANTHER" id="PTHR44688">
    <property type="entry name" value="DNA-BINDING TRANSCRIPTIONAL ACTIVATOR DEVR_DOSR"/>
    <property type="match status" value="1"/>
</dbReference>